<dbReference type="EMBL" id="CP023526">
    <property type="protein sequence ID" value="ATF95503.1"/>
    <property type="molecule type" value="Genomic_DNA"/>
</dbReference>
<feature type="coiled-coil region" evidence="1">
    <location>
        <begin position="282"/>
        <end position="313"/>
    </location>
</feature>
<dbReference type="Pfam" id="PF12532">
    <property type="entry name" value="DUF3732"/>
    <property type="match status" value="1"/>
</dbReference>
<keyword evidence="1" id="KW-0175">Coiled coil</keyword>
<dbReference type="SUPFAM" id="SSF52540">
    <property type="entry name" value="P-loop containing nucleoside triphosphate hydrolases"/>
    <property type="match status" value="1"/>
</dbReference>
<dbReference type="RefSeq" id="WP_061276975.1">
    <property type="nucleotide sequence ID" value="NZ_CP023526.1"/>
</dbReference>
<proteinExistence type="predicted"/>
<geneLocation type="plasmid" evidence="2">
    <name>unnamed</name>
</geneLocation>
<keyword evidence="2" id="KW-0614">Plasmid</keyword>
<protein>
    <submittedName>
        <fullName evidence="3">ATPase involved in DNA repair</fullName>
    </submittedName>
    <submittedName>
        <fullName evidence="2">DUF3732 domain-containing protein</fullName>
    </submittedName>
</protein>
<evidence type="ECO:0000313" key="4">
    <source>
        <dbReference type="Proteomes" id="UP000217979"/>
    </source>
</evidence>
<evidence type="ECO:0000313" key="3">
    <source>
        <dbReference type="EMBL" id="SQC92060.1"/>
    </source>
</evidence>
<organism evidence="2 4">
    <name type="scientific">Cedecea neteri</name>
    <dbReference type="NCBI Taxonomy" id="158822"/>
    <lineage>
        <taxon>Bacteria</taxon>
        <taxon>Pseudomonadati</taxon>
        <taxon>Pseudomonadota</taxon>
        <taxon>Gammaproteobacteria</taxon>
        <taxon>Enterobacterales</taxon>
        <taxon>Enterobacteriaceae</taxon>
        <taxon>Cedecea</taxon>
    </lineage>
</organism>
<name>A0A291E6E1_9ENTR</name>
<evidence type="ECO:0000313" key="2">
    <source>
        <dbReference type="EMBL" id="ATF95503.1"/>
    </source>
</evidence>
<sequence>MTCFVKYIGVADTRNKIHKVSLKPGLNVITGKSSTGKSALLEIFDYCMGSSEDTIPIGIITERAETFFIALQFTRYAVIAARKKKSDRCFLIDVPGVDPDHLSALIEDPAALFGSEQDMPLSAFKKSLGRHFGVIMGNVDETPFKLSSGRHKSPTPTVRSFSSFMLQHQNLIANKHAIFYRFDEKEKRDQAIKHFKILMGLVNEDYFDLHKEFELAKFELGRVQRQIPQQAQRKALLTDRYNRYLKEYLSLTGKPLIDGQGEAIYAHPAMWLEQISRSTVSVNVLSDQIEVQRDKLEKERAEVLGKKRKVQGQLRLIKDSRASAMQFTQGMSKSHLPDSATLSHAYCPMCKAENSLPVVEVNKLTEAITWLNDELAFSTYARESFEGERRKLEEELDDLNDSLSLIQESIEPFDEEFHRLQAGGSINEQAIKAKIRLELAIQEQLDRPVTDLDELEAYWRAEIIRLSGHLEAFKVERSLHELSISINDKMCEYGDLFDFEETYKPSALRFDTETFDLWYQQDPKNRVYLRAMGSGANWLYSHLALFMALHYQFAAHSKRGCKIPPILFLDQPTQVYFPAALDDADEFRPKELARQNRRENILDDDMKAVTNMFIQLAKFCEKTGEETGVTPQVIVSDHADNLILGEGYHFQDYVRATWRSRGEGLITQDD</sequence>
<dbReference type="AlphaFoldDB" id="A0A291E6E1"/>
<reference evidence="3 5" key="2">
    <citation type="submission" date="2018-06" db="EMBL/GenBank/DDBJ databases">
        <authorList>
            <consortium name="Pathogen Informatics"/>
            <person name="Doyle S."/>
        </authorList>
    </citation>
    <scope>NUCLEOTIDE SEQUENCE [LARGE SCALE GENOMIC DNA]</scope>
    <source>
        <strain evidence="3 5">NCTC12120</strain>
    </source>
</reference>
<dbReference type="InterPro" id="IPR027417">
    <property type="entry name" value="P-loop_NTPase"/>
</dbReference>
<feature type="coiled-coil region" evidence="1">
    <location>
        <begin position="382"/>
        <end position="409"/>
    </location>
</feature>
<dbReference type="Gene3D" id="3.40.50.300">
    <property type="entry name" value="P-loop containing nucleotide triphosphate hydrolases"/>
    <property type="match status" value="1"/>
</dbReference>
<accession>A0A291E6E1</accession>
<dbReference type="EMBL" id="UAVU01000009">
    <property type="protein sequence ID" value="SQC92060.1"/>
    <property type="molecule type" value="Genomic_DNA"/>
</dbReference>
<dbReference type="InterPro" id="IPR022205">
    <property type="entry name" value="DUF3732"/>
</dbReference>
<gene>
    <name evidence="2" type="ORF">CO704_25875</name>
    <name evidence="3" type="ORF">NCTC12120_05245</name>
</gene>
<reference evidence="2 4" key="1">
    <citation type="submission" date="2017-09" db="EMBL/GenBank/DDBJ databases">
        <title>FDA dAtabase for Regulatory Grade micrObial Sequences (FDA-ARGOS): Supporting development and validation of Infectious Disease Dx tests.</title>
        <authorList>
            <person name="Minogue T."/>
            <person name="Wolcott M."/>
            <person name="Wasieloski L."/>
            <person name="Aguilar W."/>
            <person name="Moore D."/>
            <person name="Tallon L."/>
            <person name="Sadzewicz L."/>
            <person name="Ott S."/>
            <person name="Zhao X."/>
            <person name="Nagaraj S."/>
            <person name="Vavikolanu K."/>
            <person name="Aluvathingal J."/>
            <person name="Nadendla S."/>
            <person name="Sichtig H."/>
        </authorList>
    </citation>
    <scope>NUCLEOTIDE SEQUENCE [LARGE SCALE GENOMIC DNA]</scope>
    <source>
        <strain evidence="2 4">FDAARGOS_392</strain>
        <plasmid evidence="4">Plasmid unnamed</plasmid>
        <plasmid evidence="2">unnamed</plasmid>
    </source>
</reference>
<dbReference type="Proteomes" id="UP000217979">
    <property type="component" value="Plasmid unnamed"/>
</dbReference>
<evidence type="ECO:0000313" key="5">
    <source>
        <dbReference type="Proteomes" id="UP000251197"/>
    </source>
</evidence>
<evidence type="ECO:0000256" key="1">
    <source>
        <dbReference type="SAM" id="Coils"/>
    </source>
</evidence>
<dbReference type="Proteomes" id="UP000251197">
    <property type="component" value="Unassembled WGS sequence"/>
</dbReference>